<dbReference type="HAMAP" id="MF_00537">
    <property type="entry name" value="Ribosomal_uS14_1"/>
    <property type="match status" value="1"/>
</dbReference>
<proteinExistence type="inferred from homology"/>
<dbReference type="PANTHER" id="PTHR19836:SF19">
    <property type="entry name" value="SMALL RIBOSOMAL SUBUNIT PROTEIN US14M"/>
    <property type="match status" value="1"/>
</dbReference>
<reference evidence="6" key="1">
    <citation type="journal article" date="2018" name="J. Appl. Phycol.">
        <title>Intrageneric chloroplast genome comparison in the genus Euglena (Phylum: Euglenophyta) with annotated chloroplast genomes of Euglena hiemalis and Euglena clara.</title>
        <authorList>
            <person name="Ellala Hewadikaramge M."/>
            <person name="Linton E."/>
        </authorList>
    </citation>
    <scope>NUCLEOTIDE SEQUENCE</scope>
    <source>
        <strain evidence="6">SAG 25.98</strain>
    </source>
</reference>
<dbReference type="Gene3D" id="1.10.287.1480">
    <property type="match status" value="1"/>
</dbReference>
<organism evidence="6">
    <name type="scientific">Euglena clara</name>
    <dbReference type="NCBI Taxonomy" id="215708"/>
    <lineage>
        <taxon>Eukaryota</taxon>
        <taxon>Discoba</taxon>
        <taxon>Euglenozoa</taxon>
        <taxon>Euglenida</taxon>
        <taxon>Spirocuta</taxon>
        <taxon>Euglenophyceae</taxon>
        <taxon>Euglenales</taxon>
        <taxon>Euglenaceae</taxon>
        <taxon>Euglena</taxon>
    </lineage>
</organism>
<dbReference type="FunFam" id="1.10.287.1480:FF:000001">
    <property type="entry name" value="30S ribosomal protein S14"/>
    <property type="match status" value="1"/>
</dbReference>
<sequence length="100" mass="11970">MSKKSITIREKKRKLTVNKYSDLRAELKNKIRDEISFEGKLIYYTKLQKLPRDSSRTRLHNRCFITGRPRGYYRHFGLSRHILRDMAHYGLLPGITKSSW</sequence>
<dbReference type="InterPro" id="IPR023036">
    <property type="entry name" value="Ribosomal_uS14_bac/plastid"/>
</dbReference>
<name>A0A2Z4YVI5_9EUGL</name>
<evidence type="ECO:0000313" key="6">
    <source>
        <dbReference type="EMBL" id="AXA45491.1"/>
    </source>
</evidence>
<comment type="subcellular location">
    <subcellularLocation>
        <location evidence="5">Plastid</location>
        <location evidence="5">Chloroplast</location>
    </subcellularLocation>
</comment>
<dbReference type="PANTHER" id="PTHR19836">
    <property type="entry name" value="30S RIBOSOMAL PROTEIN S14"/>
    <property type="match status" value="1"/>
</dbReference>
<keyword evidence="2 5" id="KW-0689">Ribosomal protein</keyword>
<dbReference type="GO" id="GO:0006412">
    <property type="term" value="P:translation"/>
    <property type="evidence" value="ECO:0007669"/>
    <property type="project" value="UniProtKB-UniRule"/>
</dbReference>
<dbReference type="SUPFAM" id="SSF57716">
    <property type="entry name" value="Glucocorticoid receptor-like (DNA-binding domain)"/>
    <property type="match status" value="1"/>
</dbReference>
<evidence type="ECO:0000256" key="3">
    <source>
        <dbReference type="ARBA" id="ARBA00023274"/>
    </source>
</evidence>
<dbReference type="GeneID" id="37542383"/>
<comment type="subunit">
    <text evidence="5">Part of the 30S ribosomal subunit.</text>
</comment>
<dbReference type="InterPro" id="IPR001209">
    <property type="entry name" value="Ribosomal_uS14"/>
</dbReference>
<dbReference type="RefSeq" id="YP_009503377.1">
    <property type="nucleotide sequence ID" value="NC_038187.1"/>
</dbReference>
<dbReference type="NCBIfam" id="NF006477">
    <property type="entry name" value="PRK08881.1"/>
    <property type="match status" value="1"/>
</dbReference>
<evidence type="ECO:0000256" key="1">
    <source>
        <dbReference type="ARBA" id="ARBA00009083"/>
    </source>
</evidence>
<dbReference type="GO" id="GO:0019843">
    <property type="term" value="F:rRNA binding"/>
    <property type="evidence" value="ECO:0007669"/>
    <property type="project" value="UniProtKB-UniRule"/>
</dbReference>
<comment type="function">
    <text evidence="5">Binds 16S rRNA, required for the assembly of 30S particles.</text>
</comment>
<evidence type="ECO:0000256" key="4">
    <source>
        <dbReference type="ARBA" id="ARBA00035247"/>
    </source>
</evidence>
<keyword evidence="5" id="KW-0694">RNA-binding</keyword>
<dbReference type="PROSITE" id="PS00527">
    <property type="entry name" value="RIBOSOMAL_S14"/>
    <property type="match status" value="1"/>
</dbReference>
<dbReference type="InterPro" id="IPR018271">
    <property type="entry name" value="Ribosomal_uS14_CS"/>
</dbReference>
<dbReference type="GO" id="GO:0009507">
    <property type="term" value="C:chloroplast"/>
    <property type="evidence" value="ECO:0007669"/>
    <property type="project" value="UniProtKB-SubCell"/>
</dbReference>
<geneLocation type="chloroplast" evidence="6"/>
<comment type="similarity">
    <text evidence="1 5">Belongs to the universal ribosomal protein uS14 family.</text>
</comment>
<protein>
    <recommendedName>
        <fullName evidence="4 5">Small ribosomal subunit protein uS14c</fullName>
    </recommendedName>
</protein>
<dbReference type="GO" id="GO:0003735">
    <property type="term" value="F:structural constituent of ribosome"/>
    <property type="evidence" value="ECO:0007669"/>
    <property type="project" value="InterPro"/>
</dbReference>
<evidence type="ECO:0000256" key="5">
    <source>
        <dbReference type="HAMAP-Rule" id="MF_00537"/>
    </source>
</evidence>
<dbReference type="EMBL" id="MF630936">
    <property type="protein sequence ID" value="AXA45491.1"/>
    <property type="molecule type" value="Genomic_DNA"/>
</dbReference>
<gene>
    <name evidence="5 6" type="primary">rps14</name>
</gene>
<keyword evidence="6" id="KW-0934">Plastid</keyword>
<dbReference type="AlphaFoldDB" id="A0A2Z4YVI5"/>
<keyword evidence="5" id="KW-0699">rRNA-binding</keyword>
<dbReference type="Pfam" id="PF00253">
    <property type="entry name" value="Ribosomal_S14"/>
    <property type="match status" value="1"/>
</dbReference>
<keyword evidence="6" id="KW-0150">Chloroplast</keyword>
<evidence type="ECO:0000256" key="2">
    <source>
        <dbReference type="ARBA" id="ARBA00022980"/>
    </source>
</evidence>
<keyword evidence="3 5" id="KW-0687">Ribonucleoprotein</keyword>
<accession>A0A2Z4YVI5</accession>
<dbReference type="GO" id="GO:0015935">
    <property type="term" value="C:small ribosomal subunit"/>
    <property type="evidence" value="ECO:0007669"/>
    <property type="project" value="TreeGrafter"/>
</dbReference>